<protein>
    <submittedName>
        <fullName evidence="15">TonB-dependent siderophore receptor</fullName>
    </submittedName>
</protein>
<keyword evidence="4 12" id="KW-1134">Transmembrane beta strand</keyword>
<dbReference type="Gene3D" id="2.40.170.20">
    <property type="entry name" value="TonB-dependent receptor, beta-barrel domain"/>
    <property type="match status" value="1"/>
</dbReference>
<keyword evidence="5" id="KW-0410">Iron transport</keyword>
<dbReference type="Gene3D" id="2.170.130.10">
    <property type="entry name" value="TonB-dependent receptor, plug domain"/>
    <property type="match status" value="1"/>
</dbReference>
<dbReference type="PANTHER" id="PTHR32552">
    <property type="entry name" value="FERRICHROME IRON RECEPTOR-RELATED"/>
    <property type="match status" value="1"/>
</dbReference>
<evidence type="ECO:0000256" key="7">
    <source>
        <dbReference type="ARBA" id="ARBA00023004"/>
    </source>
</evidence>
<organism evidence="15 16">
    <name type="scientific">Cellvibrio polysaccharolyticus</name>
    <dbReference type="NCBI Taxonomy" id="2082724"/>
    <lineage>
        <taxon>Bacteria</taxon>
        <taxon>Pseudomonadati</taxon>
        <taxon>Pseudomonadota</taxon>
        <taxon>Gammaproteobacteria</taxon>
        <taxon>Cellvibrionales</taxon>
        <taxon>Cellvibrionaceae</taxon>
        <taxon>Cellvibrio</taxon>
    </lineage>
</organism>
<evidence type="ECO:0000256" key="13">
    <source>
        <dbReference type="RuleBase" id="RU003357"/>
    </source>
</evidence>
<comment type="subcellular location">
    <subcellularLocation>
        <location evidence="1 12">Cell outer membrane</location>
        <topology evidence="1 12">Multi-pass membrane protein</topology>
    </subcellularLocation>
</comment>
<dbReference type="Pfam" id="PF07715">
    <property type="entry name" value="Plug"/>
    <property type="match status" value="1"/>
</dbReference>
<keyword evidence="7" id="KW-0408">Iron</keyword>
<dbReference type="InterPro" id="IPR036942">
    <property type="entry name" value="Beta-barrel_TonB_sf"/>
</dbReference>
<dbReference type="InterPro" id="IPR010105">
    <property type="entry name" value="TonB_sidphr_rcpt"/>
</dbReference>
<evidence type="ECO:0000256" key="8">
    <source>
        <dbReference type="ARBA" id="ARBA00023077"/>
    </source>
</evidence>
<evidence type="ECO:0000256" key="9">
    <source>
        <dbReference type="ARBA" id="ARBA00023136"/>
    </source>
</evidence>
<keyword evidence="16" id="KW-1185">Reference proteome</keyword>
<evidence type="ECO:0000256" key="6">
    <source>
        <dbReference type="ARBA" id="ARBA00022692"/>
    </source>
</evidence>
<keyword evidence="5" id="KW-0406">Ion transport</keyword>
<dbReference type="GO" id="GO:0038023">
    <property type="term" value="F:signaling receptor activity"/>
    <property type="evidence" value="ECO:0007669"/>
    <property type="project" value="InterPro"/>
</dbReference>
<keyword evidence="11 12" id="KW-0998">Cell outer membrane</keyword>
<dbReference type="SMART" id="SM00965">
    <property type="entry name" value="STN"/>
    <property type="match status" value="1"/>
</dbReference>
<dbReference type="InterPro" id="IPR011662">
    <property type="entry name" value="Secretin/TonB_short_N"/>
</dbReference>
<sequence length="829" mass="91659">MRHAPSMRQKLLSRVISIGLMSSLVPLVAALPVTAFAQQTATIAYDLPSQSLGSSLTRIASEAGIALSFNPSLTQGKVHPALKGNYTPQQAFSQLLQGSGLTLVKKADNTWTLETTAAGVLPAVEVNAAGVNADSTSWGTDQVSWGKGQTLRETPQSISVLTGQRLRDQNLTTVEQALEQTTGITLQKNSTIHTAFYSRGYEITNIQMEGGASLYRGYGMAILPDMAQFEQVEVLRGADGLFAGTGQPGGSLNLVRKRPTREFQSNVLFSAAEWDRYRTELDVSGGVLADGAVRGRAVLSYEDGDTFEKVAHNEKTMFYGIVEFDLSESTLLTLGGTYDDRSQPYTAFGLPRFSDGRDLKLPRSTYIAPSWAAYDTRIDTLFLQLKQKLNADWEVTLDVLDTRQKNYRMGLNFSSAVDPITLAGGASTATRYHYSSDQTAADITVKGNVEWWGKQHELLLGSSWLDVRSTALGEQTLERYSINNIYTFTPYDFAKPTDDAFLPFFQQPKYGTEQNGFYAAGRFSLTDALKFILGARYSNYEYHYYYQPLNLDGSVRSTTNNYHEDKNILTPYGGLVYTLNNHWSLYVSVGETWESQASRLAGPLPGSALDPVTGRNYEAGVKGAFADGKLNTYFSLYRIERKGEGIRDGDYPVTPGDLGSNCCWLDDGEAVSQGVDAEVSGEITSDWWVSVGYTWNDNETRRGGSGRFSKVTPRHLLKIYTSWRLPAALSDWRVGGGVTAQGENYSSGTVRIYDTSGQPATTETPYDFTQSGYAVWNTFIEYRMHPQWTATLNVNNIFDKTYYSRVGNSAYHNFYGDPRNVALTVRGHF</sequence>
<dbReference type="AlphaFoldDB" id="A0A928YV59"/>
<dbReference type="Gene3D" id="3.55.50.30">
    <property type="match status" value="1"/>
</dbReference>
<dbReference type="EMBL" id="PRDL01000001">
    <property type="protein sequence ID" value="MBE8718215.1"/>
    <property type="molecule type" value="Genomic_DNA"/>
</dbReference>
<evidence type="ECO:0000256" key="10">
    <source>
        <dbReference type="ARBA" id="ARBA00023170"/>
    </source>
</evidence>
<proteinExistence type="inferred from homology"/>
<keyword evidence="3 12" id="KW-0813">Transport</keyword>
<comment type="similarity">
    <text evidence="2 12 13">Belongs to the TonB-dependent receptor family.</text>
</comment>
<keyword evidence="9 12" id="KW-0472">Membrane</keyword>
<dbReference type="GO" id="GO:0015344">
    <property type="term" value="F:siderophore uptake transmembrane transporter activity"/>
    <property type="evidence" value="ECO:0007669"/>
    <property type="project" value="TreeGrafter"/>
</dbReference>
<evidence type="ECO:0000256" key="12">
    <source>
        <dbReference type="PROSITE-ProRule" id="PRU01360"/>
    </source>
</evidence>
<dbReference type="PROSITE" id="PS52016">
    <property type="entry name" value="TONB_DEPENDENT_REC_3"/>
    <property type="match status" value="1"/>
</dbReference>
<feature type="domain" description="Secretin/TonB short N-terminal" evidence="14">
    <location>
        <begin position="65"/>
        <end position="116"/>
    </location>
</feature>
<keyword evidence="8 13" id="KW-0798">TonB box</keyword>
<reference evidence="15" key="1">
    <citation type="submission" date="2018-07" db="EMBL/GenBank/DDBJ databases">
        <title>Genome assembly of strain Ka43.</title>
        <authorList>
            <person name="Kukolya J."/>
            <person name="Nagy I."/>
            <person name="Horvath B."/>
            <person name="Toth A."/>
        </authorList>
    </citation>
    <scope>NUCLEOTIDE SEQUENCE</scope>
    <source>
        <strain evidence="15">KB43</strain>
    </source>
</reference>
<comment type="caution">
    <text evidence="15">The sequence shown here is derived from an EMBL/GenBank/DDBJ whole genome shotgun (WGS) entry which is preliminary data.</text>
</comment>
<gene>
    <name evidence="15" type="ORF">C4F51_13555</name>
</gene>
<evidence type="ECO:0000256" key="11">
    <source>
        <dbReference type="ARBA" id="ARBA00023237"/>
    </source>
</evidence>
<keyword evidence="10 15" id="KW-0675">Receptor</keyword>
<dbReference type="NCBIfam" id="TIGR01783">
    <property type="entry name" value="TonB-siderophor"/>
    <property type="match status" value="1"/>
</dbReference>
<dbReference type="InterPro" id="IPR037066">
    <property type="entry name" value="Plug_dom_sf"/>
</dbReference>
<dbReference type="InterPro" id="IPR039426">
    <property type="entry name" value="TonB-dep_rcpt-like"/>
</dbReference>
<dbReference type="Proteomes" id="UP000652567">
    <property type="component" value="Unassembled WGS sequence"/>
</dbReference>
<dbReference type="InterPro" id="IPR000531">
    <property type="entry name" value="Beta-barrel_TonB"/>
</dbReference>
<dbReference type="SUPFAM" id="SSF56935">
    <property type="entry name" value="Porins"/>
    <property type="match status" value="1"/>
</dbReference>
<dbReference type="Pfam" id="PF00593">
    <property type="entry name" value="TonB_dep_Rec_b-barrel"/>
    <property type="match status" value="1"/>
</dbReference>
<name>A0A928YV59_9GAMM</name>
<evidence type="ECO:0000256" key="4">
    <source>
        <dbReference type="ARBA" id="ARBA00022452"/>
    </source>
</evidence>
<evidence type="ECO:0000256" key="2">
    <source>
        <dbReference type="ARBA" id="ARBA00009810"/>
    </source>
</evidence>
<evidence type="ECO:0000256" key="1">
    <source>
        <dbReference type="ARBA" id="ARBA00004571"/>
    </source>
</evidence>
<dbReference type="CDD" id="cd01347">
    <property type="entry name" value="ligand_gated_channel"/>
    <property type="match status" value="1"/>
</dbReference>
<evidence type="ECO:0000259" key="14">
    <source>
        <dbReference type="SMART" id="SM00965"/>
    </source>
</evidence>
<dbReference type="GO" id="GO:0015891">
    <property type="term" value="P:siderophore transport"/>
    <property type="evidence" value="ECO:0007669"/>
    <property type="project" value="InterPro"/>
</dbReference>
<dbReference type="RefSeq" id="WP_193910588.1">
    <property type="nucleotide sequence ID" value="NZ_PRDL01000001.1"/>
</dbReference>
<dbReference type="GO" id="GO:0009279">
    <property type="term" value="C:cell outer membrane"/>
    <property type="evidence" value="ECO:0007669"/>
    <property type="project" value="UniProtKB-SubCell"/>
</dbReference>
<accession>A0A928YV59</accession>
<evidence type="ECO:0000256" key="5">
    <source>
        <dbReference type="ARBA" id="ARBA00022496"/>
    </source>
</evidence>
<dbReference type="InterPro" id="IPR012910">
    <property type="entry name" value="Plug_dom"/>
</dbReference>
<dbReference type="Pfam" id="PF07660">
    <property type="entry name" value="STN"/>
    <property type="match status" value="1"/>
</dbReference>
<keyword evidence="6 12" id="KW-0812">Transmembrane</keyword>
<evidence type="ECO:0000313" key="16">
    <source>
        <dbReference type="Proteomes" id="UP000652567"/>
    </source>
</evidence>
<dbReference type="PANTHER" id="PTHR32552:SF74">
    <property type="entry name" value="HYDROXAMATE SIDEROPHORE RECEPTOR FHUE"/>
    <property type="match status" value="1"/>
</dbReference>
<evidence type="ECO:0000313" key="15">
    <source>
        <dbReference type="EMBL" id="MBE8718215.1"/>
    </source>
</evidence>
<evidence type="ECO:0000256" key="3">
    <source>
        <dbReference type="ARBA" id="ARBA00022448"/>
    </source>
</evidence>